<comment type="similarity">
    <text evidence="2">Belongs to the neurexin family.</text>
</comment>
<name>A0ABQ9EQU9_TEGGR</name>
<dbReference type="SMART" id="SM00282">
    <property type="entry name" value="LamG"/>
    <property type="match status" value="4"/>
</dbReference>
<accession>A0ABQ9EQU9</accession>
<evidence type="ECO:0000256" key="6">
    <source>
        <dbReference type="ARBA" id="ARBA00022989"/>
    </source>
</evidence>
<dbReference type="InterPro" id="IPR000742">
    <property type="entry name" value="EGF"/>
</dbReference>
<dbReference type="PROSITE" id="PS50026">
    <property type="entry name" value="EGF_3"/>
    <property type="match status" value="2"/>
</dbReference>
<evidence type="ECO:0000256" key="7">
    <source>
        <dbReference type="ARBA" id="ARBA00023136"/>
    </source>
</evidence>
<keyword evidence="8" id="KW-1015">Disulfide bond</keyword>
<dbReference type="CDD" id="cd00057">
    <property type="entry name" value="FA58C"/>
    <property type="match status" value="1"/>
</dbReference>
<keyword evidence="3 9" id="KW-0245">EGF-like domain</keyword>
<dbReference type="CDD" id="cd00110">
    <property type="entry name" value="LamG"/>
    <property type="match status" value="4"/>
</dbReference>
<evidence type="ECO:0000256" key="10">
    <source>
        <dbReference type="SAM" id="SignalP"/>
    </source>
</evidence>
<evidence type="ECO:0000313" key="14">
    <source>
        <dbReference type="EMBL" id="KAJ8307535.1"/>
    </source>
</evidence>
<dbReference type="Gene3D" id="2.60.120.200">
    <property type="match status" value="4"/>
</dbReference>
<feature type="signal peptide" evidence="10">
    <location>
        <begin position="1"/>
        <end position="19"/>
    </location>
</feature>
<keyword evidence="15" id="KW-1185">Reference proteome</keyword>
<feature type="domain" description="Laminin G" evidence="12">
    <location>
        <begin position="806"/>
        <end position="975"/>
    </location>
</feature>
<dbReference type="PROSITE" id="PS50025">
    <property type="entry name" value="LAM_G_DOMAIN"/>
    <property type="match status" value="4"/>
</dbReference>
<dbReference type="Gene3D" id="2.60.120.1000">
    <property type="match status" value="1"/>
</dbReference>
<proteinExistence type="inferred from homology"/>
<gene>
    <name evidence="14" type="ORF">KUTeg_015619</name>
</gene>
<keyword evidence="6" id="KW-1133">Transmembrane helix</keyword>
<evidence type="ECO:0000256" key="3">
    <source>
        <dbReference type="ARBA" id="ARBA00022536"/>
    </source>
</evidence>
<comment type="subcellular location">
    <subcellularLocation>
        <location evidence="1">Membrane</location>
        <topology evidence="1">Single-pass type I membrane protein</topology>
    </subcellularLocation>
</comment>
<protein>
    <recommendedName>
        <fullName evidence="16">Neurexin-4</fullName>
    </recommendedName>
</protein>
<dbReference type="SMART" id="SM00181">
    <property type="entry name" value="EGF"/>
    <property type="match status" value="2"/>
</dbReference>
<feature type="domain" description="EGF-like" evidence="13">
    <location>
        <begin position="551"/>
        <end position="588"/>
    </location>
</feature>
<evidence type="ECO:0000259" key="11">
    <source>
        <dbReference type="PROSITE" id="PS50022"/>
    </source>
</evidence>
<dbReference type="PROSITE" id="PS01286">
    <property type="entry name" value="FA58C_2"/>
    <property type="match status" value="1"/>
</dbReference>
<dbReference type="CDD" id="cd00054">
    <property type="entry name" value="EGF_CA"/>
    <property type="match status" value="1"/>
</dbReference>
<evidence type="ECO:0000313" key="15">
    <source>
        <dbReference type="Proteomes" id="UP001217089"/>
    </source>
</evidence>
<dbReference type="InterPro" id="IPR013320">
    <property type="entry name" value="ConA-like_dom_sf"/>
</dbReference>
<dbReference type="Pfam" id="PF00008">
    <property type="entry name" value="EGF"/>
    <property type="match status" value="1"/>
</dbReference>
<comment type="caution">
    <text evidence="14">The sequence shown here is derived from an EMBL/GenBank/DDBJ whole genome shotgun (WGS) entry which is preliminary data.</text>
</comment>
<dbReference type="InterPro" id="IPR001791">
    <property type="entry name" value="Laminin_G"/>
</dbReference>
<dbReference type="SUPFAM" id="SSF57196">
    <property type="entry name" value="EGF/Laminin"/>
    <property type="match status" value="1"/>
</dbReference>
<dbReference type="Gene3D" id="2.60.120.260">
    <property type="entry name" value="Galactose-binding domain-like"/>
    <property type="match status" value="1"/>
</dbReference>
<feature type="domain" description="Laminin G" evidence="12">
    <location>
        <begin position="379"/>
        <end position="549"/>
    </location>
</feature>
<evidence type="ECO:0000256" key="9">
    <source>
        <dbReference type="PROSITE-ProRule" id="PRU00076"/>
    </source>
</evidence>
<dbReference type="Gene3D" id="2.10.25.10">
    <property type="entry name" value="Laminin"/>
    <property type="match status" value="2"/>
</dbReference>
<dbReference type="Proteomes" id="UP001217089">
    <property type="component" value="Unassembled WGS sequence"/>
</dbReference>
<sequence length="1367" mass="154415">MALLHTILFILHLSPLFLAQNERDRSPYRDSECLLGSPVGIGVNSGSTIPDGNFEASSEMSSVRSAHRGRLMEPSGAWTAKIQNSDQYLGIDLGRTFMITRFATQGRQGSDEFVTEFTFAFSDDRQTWRYYTNEWGNRMMFNGNSNAQQVEYKSLKYPIIARYVRFHPERWNMVISLRVEVYGCPYEGESVKFNGRGILQYDLSNLQSPPSTKEDTIKLRFKTNEQNGVILYADGNQGDYLSLELVRGALVMHIDLGSTQENRGATEMVGGKLLDDSQWHDVLIRRNKTNVLLVVDRAETHFKTNGLFYRLNVDKTIYLGGLRAFNVEGITVKSNFTGCIGNVFFNSIRMVRDARLGQSGFRMLNSAPDPWNCQFEVPIPITFERIDSYLKLTDQTAGETLRVSFDFRTHNEGGILLSHIMEEAGKIEVKMDENGYVTYLFVSRTGQKIEDIIRNTAIEGMTTGFSDGLWHSFNLIANSEKVSVGVDNNIKVSERSISIKTTQVYFLGGTDGIGIGFRGCMRSISVAATPVVLTETGNKVFEGVTIGSCGLRDRCTPNPCEHNGICTQDWNTFKCNCLHTGYSGEVCHISSYHLSCEMFKMYTNDDGMQPTKIDPDGSGPLEPFDVICNGKEEYGKPVETHVGHDNEQLTLVNGYQLPNFYVKRLNYNGGHDELTEIIERAVSCRQDLEYKCNNSKLLANPGDNTYPHYAWWVGRTFQPMYYWGGSAPGSSKCECGLTEKGCDGGSPTCNCDSGAFNKGDGGQLVHKEYLPVYEVHFGDTGDVTDGRNGQYRVGKLICTGDNLLDNVVTFRKADATIRLATFETEPSCDIWFQFKTTAINGVIMHNTGDRDYVKIELANSNTIRFTYDSGNGAKVLKYRASNTLNNNRWHTVHVEKNRIQAWLKVDEFPAVFIDESDEELTRTLDLTGNLVVGATVEDKNGYVGCLRGLRINGVLQDLRGFIRRKDFTYGLSEGCIGRCDSSPCFHGGTCIEGYSYYTCDCAYTPWRGWMCGREVGVNLQKNYQIKYTFDENQGLSATDFMSMKVGFTTKLKQGILMQLRDENNIEYISLEMNNNGGIKFVVNVGFDRWEINTPNHGIHYTNGQQHIAKMWRTGERGEEVHLQVEIEGWRGERHCLKDLISTCVDNYPEHFETMAASRSDSILDKPKYLFVGNNDTSNSQRGFEGCIFRMQIDNIFPLKRAFQDPKPSFVELIPEGKVREDMCGFEEVTQPPDPIETRPLYGARVNVTYPYEETGLTDEERGIIGAIIAFVYFRQKGDYVTKEAKDMGLADNPDTAIVYNQTGVPDIQKRKECFGMNLGTYVNVDKKQNPLRFRQGPWWLSGLRFRQEREKYLRQTKTNLLNNGSVV</sequence>
<evidence type="ECO:0000256" key="8">
    <source>
        <dbReference type="ARBA" id="ARBA00023157"/>
    </source>
</evidence>
<feature type="domain" description="Laminin G" evidence="12">
    <location>
        <begin position="190"/>
        <end position="373"/>
    </location>
</feature>
<feature type="domain" description="EGF-like" evidence="13">
    <location>
        <begin position="976"/>
        <end position="1012"/>
    </location>
</feature>
<dbReference type="PROSITE" id="PS50022">
    <property type="entry name" value="FA58C_3"/>
    <property type="match status" value="1"/>
</dbReference>
<dbReference type="SMART" id="SM00231">
    <property type="entry name" value="FA58C"/>
    <property type="match status" value="1"/>
</dbReference>
<evidence type="ECO:0008006" key="16">
    <source>
        <dbReference type="Google" id="ProtNLM"/>
    </source>
</evidence>
<evidence type="ECO:0000259" key="12">
    <source>
        <dbReference type="PROSITE" id="PS50025"/>
    </source>
</evidence>
<reference evidence="14 15" key="1">
    <citation type="submission" date="2022-12" db="EMBL/GenBank/DDBJ databases">
        <title>Chromosome-level genome of Tegillarca granosa.</title>
        <authorList>
            <person name="Kim J."/>
        </authorList>
    </citation>
    <scope>NUCLEOTIDE SEQUENCE [LARGE SCALE GENOMIC DNA]</scope>
    <source>
        <strain evidence="14">Teg-2019</strain>
        <tissue evidence="14">Adductor muscle</tissue>
    </source>
</reference>
<dbReference type="InterPro" id="IPR008979">
    <property type="entry name" value="Galactose-bd-like_sf"/>
</dbReference>
<feature type="domain" description="Laminin G" evidence="12">
    <location>
        <begin position="1016"/>
        <end position="1223"/>
    </location>
</feature>
<keyword evidence="7" id="KW-0472">Membrane</keyword>
<keyword evidence="4" id="KW-0812">Transmembrane</keyword>
<evidence type="ECO:0000256" key="2">
    <source>
        <dbReference type="ARBA" id="ARBA00010241"/>
    </source>
</evidence>
<feature type="domain" description="F5/8 type C" evidence="11">
    <location>
        <begin position="36"/>
        <end position="184"/>
    </location>
</feature>
<dbReference type="EMBL" id="JARBDR010000793">
    <property type="protein sequence ID" value="KAJ8307535.1"/>
    <property type="molecule type" value="Genomic_DNA"/>
</dbReference>
<dbReference type="PANTHER" id="PTHR15036:SF49">
    <property type="entry name" value="AXOTACTIN"/>
    <property type="match status" value="1"/>
</dbReference>
<dbReference type="InterPro" id="IPR050372">
    <property type="entry name" value="Neurexin-related_CASP"/>
</dbReference>
<organism evidence="14 15">
    <name type="scientific">Tegillarca granosa</name>
    <name type="common">Malaysian cockle</name>
    <name type="synonym">Anadara granosa</name>
    <dbReference type="NCBI Taxonomy" id="220873"/>
    <lineage>
        <taxon>Eukaryota</taxon>
        <taxon>Metazoa</taxon>
        <taxon>Spiralia</taxon>
        <taxon>Lophotrochozoa</taxon>
        <taxon>Mollusca</taxon>
        <taxon>Bivalvia</taxon>
        <taxon>Autobranchia</taxon>
        <taxon>Pteriomorphia</taxon>
        <taxon>Arcoida</taxon>
        <taxon>Arcoidea</taxon>
        <taxon>Arcidae</taxon>
        <taxon>Tegillarca</taxon>
    </lineage>
</organism>
<dbReference type="Pfam" id="PF02210">
    <property type="entry name" value="Laminin_G_2"/>
    <property type="match status" value="4"/>
</dbReference>
<feature type="chain" id="PRO_5046812037" description="Neurexin-4" evidence="10">
    <location>
        <begin position="20"/>
        <end position="1367"/>
    </location>
</feature>
<dbReference type="Pfam" id="PF00754">
    <property type="entry name" value="F5_F8_type_C"/>
    <property type="match status" value="1"/>
</dbReference>
<dbReference type="PANTHER" id="PTHR15036">
    <property type="entry name" value="PIKACHURIN-LIKE PROTEIN"/>
    <property type="match status" value="1"/>
</dbReference>
<dbReference type="SUPFAM" id="SSF49899">
    <property type="entry name" value="Concanavalin A-like lectins/glucanases"/>
    <property type="match status" value="4"/>
</dbReference>
<evidence type="ECO:0000259" key="13">
    <source>
        <dbReference type="PROSITE" id="PS50026"/>
    </source>
</evidence>
<dbReference type="InterPro" id="IPR000421">
    <property type="entry name" value="FA58C"/>
</dbReference>
<keyword evidence="5 10" id="KW-0732">Signal</keyword>
<comment type="caution">
    <text evidence="9">Lacks conserved residue(s) required for the propagation of feature annotation.</text>
</comment>
<evidence type="ECO:0000256" key="1">
    <source>
        <dbReference type="ARBA" id="ARBA00004479"/>
    </source>
</evidence>
<evidence type="ECO:0000256" key="4">
    <source>
        <dbReference type="ARBA" id="ARBA00022692"/>
    </source>
</evidence>
<evidence type="ECO:0000256" key="5">
    <source>
        <dbReference type="ARBA" id="ARBA00022729"/>
    </source>
</evidence>
<dbReference type="SUPFAM" id="SSF49785">
    <property type="entry name" value="Galactose-binding domain-like"/>
    <property type="match status" value="1"/>
</dbReference>